<dbReference type="AlphaFoldDB" id="A0A934S346"/>
<proteinExistence type="predicted"/>
<dbReference type="Proteomes" id="UP000603141">
    <property type="component" value="Unassembled WGS sequence"/>
</dbReference>
<evidence type="ECO:0000313" key="2">
    <source>
        <dbReference type="Proteomes" id="UP000603141"/>
    </source>
</evidence>
<dbReference type="EMBL" id="JAENIJ010000002">
    <property type="protein sequence ID" value="MBK1881023.1"/>
    <property type="molecule type" value="Genomic_DNA"/>
</dbReference>
<sequence>MENWDPSLTNKIKELARFYVTDWVVFTGQETIGGSSAVRGFHGFSPSAKQMNLPFLVPNRSLAQA</sequence>
<keyword evidence="2" id="KW-1185">Reference proteome</keyword>
<comment type="caution">
    <text evidence="1">The sequence shown here is derived from an EMBL/GenBank/DDBJ whole genome shotgun (WGS) entry which is preliminary data.</text>
</comment>
<gene>
    <name evidence="1" type="ORF">JIN85_01275</name>
</gene>
<protein>
    <submittedName>
        <fullName evidence="1">Uncharacterized protein</fullName>
    </submittedName>
</protein>
<evidence type="ECO:0000313" key="1">
    <source>
        <dbReference type="EMBL" id="MBK1881023.1"/>
    </source>
</evidence>
<organism evidence="1 2">
    <name type="scientific">Luteolibacter pohnpeiensis</name>
    <dbReference type="NCBI Taxonomy" id="454153"/>
    <lineage>
        <taxon>Bacteria</taxon>
        <taxon>Pseudomonadati</taxon>
        <taxon>Verrucomicrobiota</taxon>
        <taxon>Verrucomicrobiia</taxon>
        <taxon>Verrucomicrobiales</taxon>
        <taxon>Verrucomicrobiaceae</taxon>
        <taxon>Luteolibacter</taxon>
    </lineage>
</organism>
<accession>A0A934S346</accession>
<reference evidence="1" key="1">
    <citation type="submission" date="2021-01" db="EMBL/GenBank/DDBJ databases">
        <title>Modified the classification status of verrucomicrobia.</title>
        <authorList>
            <person name="Feng X."/>
        </authorList>
    </citation>
    <scope>NUCLEOTIDE SEQUENCE</scope>
    <source>
        <strain evidence="1">KCTC 22041</strain>
    </source>
</reference>
<name>A0A934S346_9BACT</name>